<organism evidence="1 2">
    <name type="scientific">Rhizopogon vinicolor AM-OR11-026</name>
    <dbReference type="NCBI Taxonomy" id="1314800"/>
    <lineage>
        <taxon>Eukaryota</taxon>
        <taxon>Fungi</taxon>
        <taxon>Dikarya</taxon>
        <taxon>Basidiomycota</taxon>
        <taxon>Agaricomycotina</taxon>
        <taxon>Agaricomycetes</taxon>
        <taxon>Agaricomycetidae</taxon>
        <taxon>Boletales</taxon>
        <taxon>Suillineae</taxon>
        <taxon>Rhizopogonaceae</taxon>
        <taxon>Rhizopogon</taxon>
    </lineage>
</organism>
<gene>
    <name evidence="1" type="ORF">K503DRAFT_702490</name>
</gene>
<evidence type="ECO:0000313" key="1">
    <source>
        <dbReference type="EMBL" id="OAX32158.1"/>
    </source>
</evidence>
<protein>
    <submittedName>
        <fullName evidence="1">Uncharacterized protein</fullName>
    </submittedName>
</protein>
<dbReference type="OrthoDB" id="420564at2759"/>
<dbReference type="Proteomes" id="UP000092154">
    <property type="component" value="Unassembled WGS sequence"/>
</dbReference>
<evidence type="ECO:0000313" key="2">
    <source>
        <dbReference type="Proteomes" id="UP000092154"/>
    </source>
</evidence>
<accession>A0A1B7MHU7</accession>
<keyword evidence="2" id="KW-1185">Reference proteome</keyword>
<dbReference type="AlphaFoldDB" id="A0A1B7MHU7"/>
<name>A0A1B7MHU7_9AGAM</name>
<proteinExistence type="predicted"/>
<dbReference type="PANTHER" id="PTHR35179:SF2">
    <property type="entry name" value="START DOMAIN-CONTAINING PROTEIN"/>
    <property type="match status" value="1"/>
</dbReference>
<reference evidence="1 2" key="1">
    <citation type="submission" date="2016-06" db="EMBL/GenBank/DDBJ databases">
        <title>Comparative genomics of the ectomycorrhizal sister species Rhizopogon vinicolor and Rhizopogon vesiculosus (Basidiomycota: Boletales) reveals a divergence of the mating type B locus.</title>
        <authorList>
            <consortium name="DOE Joint Genome Institute"/>
            <person name="Mujic A.B."/>
            <person name="Kuo A."/>
            <person name="Tritt A."/>
            <person name="Lipzen A."/>
            <person name="Chen C."/>
            <person name="Johnson J."/>
            <person name="Sharma A."/>
            <person name="Barry K."/>
            <person name="Grigoriev I.V."/>
            <person name="Spatafora J.W."/>
        </authorList>
    </citation>
    <scope>NUCLEOTIDE SEQUENCE [LARGE SCALE GENOMIC DNA]</scope>
    <source>
        <strain evidence="1 2">AM-OR11-026</strain>
    </source>
</reference>
<sequence>IDVDVRDSTCLFTRSEEQNMTTLHQSVEHGQEYEKAATRVTHGCEKATGHHRMISIDLGELKILLRVAVRACISPVNDAEDENDELQAFSSLEISREPASNKSHVEKLPALPIQEVSIFRTTPCRLVPQVSIIEIKTCASHRELNWERLYPQLYLSQTAFLYIAKHHCGNFDSPEKVELGAESMQPYARHAGQGMAKLKLVLQNILDAAKKADCGHGVGLSLVSKSGQLTLYKRQEATGKALGKEITSKFK</sequence>
<feature type="non-terminal residue" evidence="1">
    <location>
        <position position="1"/>
    </location>
</feature>
<dbReference type="PANTHER" id="PTHR35179">
    <property type="entry name" value="PROTEIN CBG02620"/>
    <property type="match status" value="1"/>
</dbReference>
<dbReference type="InParanoid" id="A0A1B7MHU7"/>
<dbReference type="STRING" id="1314800.A0A1B7MHU7"/>
<dbReference type="EMBL" id="KV449097">
    <property type="protein sequence ID" value="OAX32158.1"/>
    <property type="molecule type" value="Genomic_DNA"/>
</dbReference>